<organism evidence="1 2">
    <name type="scientific">Stylosanthes scabra</name>
    <dbReference type="NCBI Taxonomy" id="79078"/>
    <lineage>
        <taxon>Eukaryota</taxon>
        <taxon>Viridiplantae</taxon>
        <taxon>Streptophyta</taxon>
        <taxon>Embryophyta</taxon>
        <taxon>Tracheophyta</taxon>
        <taxon>Spermatophyta</taxon>
        <taxon>Magnoliopsida</taxon>
        <taxon>eudicotyledons</taxon>
        <taxon>Gunneridae</taxon>
        <taxon>Pentapetalae</taxon>
        <taxon>rosids</taxon>
        <taxon>fabids</taxon>
        <taxon>Fabales</taxon>
        <taxon>Fabaceae</taxon>
        <taxon>Papilionoideae</taxon>
        <taxon>50 kb inversion clade</taxon>
        <taxon>dalbergioids sensu lato</taxon>
        <taxon>Dalbergieae</taxon>
        <taxon>Pterocarpus clade</taxon>
        <taxon>Stylosanthes</taxon>
    </lineage>
</organism>
<proteinExistence type="predicted"/>
<keyword evidence="2" id="KW-1185">Reference proteome</keyword>
<accession>A0ABU6R1Q5</accession>
<dbReference type="Proteomes" id="UP001341840">
    <property type="component" value="Unassembled WGS sequence"/>
</dbReference>
<sequence length="129" mass="14318">MGGASFLPSRKCVCTMASAPPSDSSSIFMMSISLRMVMGTSPSELIKAGGCLIPMKNQFRNSNGTISRFWLLPESEPFGWIMRTSPSLRCVQSGATRDGCLQVSCFFSERFAEEEQVYLRLIGRQDEKE</sequence>
<dbReference type="EMBL" id="JASCZI010030211">
    <property type="protein sequence ID" value="MED6118299.1"/>
    <property type="molecule type" value="Genomic_DNA"/>
</dbReference>
<reference evidence="1 2" key="1">
    <citation type="journal article" date="2023" name="Plants (Basel)">
        <title>Bridging the Gap: Combining Genomics and Transcriptomics Approaches to Understand Stylosanthes scabra, an Orphan Legume from the Brazilian Caatinga.</title>
        <authorList>
            <person name="Ferreira-Neto J.R.C."/>
            <person name="da Silva M.D."/>
            <person name="Binneck E."/>
            <person name="de Melo N.F."/>
            <person name="da Silva R.H."/>
            <person name="de Melo A.L.T.M."/>
            <person name="Pandolfi V."/>
            <person name="Bustamante F.O."/>
            <person name="Brasileiro-Vidal A.C."/>
            <person name="Benko-Iseppon A.M."/>
        </authorList>
    </citation>
    <scope>NUCLEOTIDE SEQUENCE [LARGE SCALE GENOMIC DNA]</scope>
    <source>
        <tissue evidence="1">Leaves</tissue>
    </source>
</reference>
<comment type="caution">
    <text evidence="1">The sequence shown here is derived from an EMBL/GenBank/DDBJ whole genome shotgun (WGS) entry which is preliminary data.</text>
</comment>
<evidence type="ECO:0000313" key="1">
    <source>
        <dbReference type="EMBL" id="MED6118299.1"/>
    </source>
</evidence>
<evidence type="ECO:0000313" key="2">
    <source>
        <dbReference type="Proteomes" id="UP001341840"/>
    </source>
</evidence>
<name>A0ABU6R1Q5_9FABA</name>
<gene>
    <name evidence="1" type="ORF">PIB30_001531</name>
</gene>
<protein>
    <submittedName>
        <fullName evidence="1">Uncharacterized protein</fullName>
    </submittedName>
</protein>